<feature type="non-terminal residue" evidence="2">
    <location>
        <position position="47"/>
    </location>
</feature>
<reference evidence="2" key="1">
    <citation type="submission" date="2020-08" db="EMBL/GenBank/DDBJ databases">
        <title>Multicomponent nature underlies the extraordinary mechanical properties of spider dragline silk.</title>
        <authorList>
            <person name="Kono N."/>
            <person name="Nakamura H."/>
            <person name="Mori M."/>
            <person name="Yoshida Y."/>
            <person name="Ohtoshi R."/>
            <person name="Malay A.D."/>
            <person name="Moran D.A.P."/>
            <person name="Tomita M."/>
            <person name="Numata K."/>
            <person name="Arakawa K."/>
        </authorList>
    </citation>
    <scope>NUCLEOTIDE SEQUENCE</scope>
</reference>
<comment type="caution">
    <text evidence="2">The sequence shown here is derived from an EMBL/GenBank/DDBJ whole genome shotgun (WGS) entry which is preliminary data.</text>
</comment>
<accession>A0A8X6IVJ3</accession>
<evidence type="ECO:0000313" key="3">
    <source>
        <dbReference type="Proteomes" id="UP000887013"/>
    </source>
</evidence>
<name>A0A8X6IVJ3_NEPPI</name>
<organism evidence="2 3">
    <name type="scientific">Nephila pilipes</name>
    <name type="common">Giant wood spider</name>
    <name type="synonym">Nephila maculata</name>
    <dbReference type="NCBI Taxonomy" id="299642"/>
    <lineage>
        <taxon>Eukaryota</taxon>
        <taxon>Metazoa</taxon>
        <taxon>Ecdysozoa</taxon>
        <taxon>Arthropoda</taxon>
        <taxon>Chelicerata</taxon>
        <taxon>Arachnida</taxon>
        <taxon>Araneae</taxon>
        <taxon>Araneomorphae</taxon>
        <taxon>Entelegynae</taxon>
        <taxon>Araneoidea</taxon>
        <taxon>Nephilidae</taxon>
        <taxon>Nephila</taxon>
    </lineage>
</organism>
<sequence length="47" mass="5362">MEVVDYSFVRTASEGPPPQRDPVPQVQREEGDRNPLLLRTRRGARQG</sequence>
<feature type="region of interest" description="Disordered" evidence="1">
    <location>
        <begin position="1"/>
        <end position="47"/>
    </location>
</feature>
<evidence type="ECO:0000313" key="2">
    <source>
        <dbReference type="EMBL" id="GFS59982.1"/>
    </source>
</evidence>
<dbReference type="Proteomes" id="UP000887013">
    <property type="component" value="Unassembled WGS sequence"/>
</dbReference>
<keyword evidence="3" id="KW-1185">Reference proteome</keyword>
<proteinExistence type="predicted"/>
<protein>
    <submittedName>
        <fullName evidence="2">Uncharacterized protein</fullName>
    </submittedName>
</protein>
<gene>
    <name evidence="2" type="ORF">NPIL_127621</name>
</gene>
<dbReference type="EMBL" id="BMAW01093360">
    <property type="protein sequence ID" value="GFS59982.1"/>
    <property type="molecule type" value="Genomic_DNA"/>
</dbReference>
<evidence type="ECO:0000256" key="1">
    <source>
        <dbReference type="SAM" id="MobiDB-lite"/>
    </source>
</evidence>
<dbReference type="AlphaFoldDB" id="A0A8X6IVJ3"/>